<evidence type="ECO:0000256" key="1">
    <source>
        <dbReference type="SAM" id="Phobius"/>
    </source>
</evidence>
<organism evidence="2 3">
    <name type="scientific">Neiella marina</name>
    <dbReference type="NCBI Taxonomy" id="508461"/>
    <lineage>
        <taxon>Bacteria</taxon>
        <taxon>Pseudomonadati</taxon>
        <taxon>Pseudomonadota</taxon>
        <taxon>Gammaproteobacteria</taxon>
        <taxon>Alteromonadales</taxon>
        <taxon>Echinimonadaceae</taxon>
        <taxon>Neiella</taxon>
    </lineage>
</organism>
<dbReference type="Proteomes" id="UP000619743">
    <property type="component" value="Unassembled WGS sequence"/>
</dbReference>
<dbReference type="AlphaFoldDB" id="A0A8J2XQP7"/>
<evidence type="ECO:0000313" key="3">
    <source>
        <dbReference type="Proteomes" id="UP000619743"/>
    </source>
</evidence>
<protein>
    <recommendedName>
        <fullName evidence="4">MerC domain-containing protein</fullName>
    </recommendedName>
</protein>
<dbReference type="InterPro" id="IPR004891">
    <property type="entry name" value="Mercury-R_MerC"/>
</dbReference>
<keyword evidence="1" id="KW-0812">Transmembrane</keyword>
<keyword evidence="1" id="KW-1133">Transmembrane helix</keyword>
<name>A0A8J2XQP7_9GAMM</name>
<evidence type="ECO:0000313" key="2">
    <source>
        <dbReference type="EMBL" id="GGA83639.1"/>
    </source>
</evidence>
<keyword evidence="1" id="KW-0472">Membrane</keyword>
<comment type="caution">
    <text evidence="2">The sequence shown here is derived from an EMBL/GenBank/DDBJ whole genome shotgun (WGS) entry which is preliminary data.</text>
</comment>
<dbReference type="RefSeq" id="WP_087506634.1">
    <property type="nucleotide sequence ID" value="NZ_BMDX01000015.1"/>
</dbReference>
<proteinExistence type="predicted"/>
<accession>A0A8J2XQP7</accession>
<feature type="transmembrane region" description="Helical" evidence="1">
    <location>
        <begin position="12"/>
        <end position="33"/>
    </location>
</feature>
<keyword evidence="3" id="KW-1185">Reference proteome</keyword>
<reference evidence="3" key="1">
    <citation type="journal article" date="2019" name="Int. J. Syst. Evol. Microbiol.">
        <title>The Global Catalogue of Microorganisms (GCM) 10K type strain sequencing project: providing services to taxonomists for standard genome sequencing and annotation.</title>
        <authorList>
            <consortium name="The Broad Institute Genomics Platform"/>
            <consortium name="The Broad Institute Genome Sequencing Center for Infectious Disease"/>
            <person name="Wu L."/>
            <person name="Ma J."/>
        </authorList>
    </citation>
    <scope>NUCLEOTIDE SEQUENCE [LARGE SCALE GENOMIC DNA]</scope>
    <source>
        <strain evidence="3">CGMCC 1.10130</strain>
    </source>
</reference>
<dbReference type="GO" id="GO:0016020">
    <property type="term" value="C:membrane"/>
    <property type="evidence" value="ECO:0007669"/>
    <property type="project" value="InterPro"/>
</dbReference>
<feature type="transmembrane region" description="Helical" evidence="1">
    <location>
        <begin position="75"/>
        <end position="93"/>
    </location>
</feature>
<sequence>MTSRAQTFDGIAIGISLLCAIHCAALPIAMALLPALAGTMLADESFHLILVVGILPTSAYALVMGCRKHGHWQVLSWGLSGLALLILALAIGHDLLGEYGEKGMTLLGSSLVAIGHIKNYRLCRSKACVS</sequence>
<evidence type="ECO:0008006" key="4">
    <source>
        <dbReference type="Google" id="ProtNLM"/>
    </source>
</evidence>
<dbReference type="OrthoDB" id="34373at2"/>
<dbReference type="Pfam" id="PF03203">
    <property type="entry name" value="MerC"/>
    <property type="match status" value="1"/>
</dbReference>
<gene>
    <name evidence="2" type="ORF">GCM10011369_27070</name>
</gene>
<feature type="transmembrane region" description="Helical" evidence="1">
    <location>
        <begin position="45"/>
        <end position="63"/>
    </location>
</feature>
<dbReference type="GO" id="GO:0015097">
    <property type="term" value="F:mercury ion transmembrane transporter activity"/>
    <property type="evidence" value="ECO:0007669"/>
    <property type="project" value="InterPro"/>
</dbReference>
<dbReference type="EMBL" id="BMDX01000015">
    <property type="protein sequence ID" value="GGA83639.1"/>
    <property type="molecule type" value="Genomic_DNA"/>
</dbReference>